<accession>V9DBU8</accession>
<feature type="region of interest" description="Disordered" evidence="5">
    <location>
        <begin position="385"/>
        <end position="404"/>
    </location>
</feature>
<dbReference type="EMBL" id="KB822704">
    <property type="protein sequence ID" value="ETI24320.1"/>
    <property type="molecule type" value="Genomic_DNA"/>
</dbReference>
<evidence type="ECO:0000256" key="4">
    <source>
        <dbReference type="ARBA" id="ARBA00039113"/>
    </source>
</evidence>
<comment type="catalytic activity">
    <reaction evidence="3">
        <text>5,6-dihydrouracil + H2O = 3-(carbamoylamino)propanoate + H(+)</text>
        <dbReference type="Rhea" id="RHEA:16121"/>
        <dbReference type="ChEBI" id="CHEBI:11892"/>
        <dbReference type="ChEBI" id="CHEBI:15377"/>
        <dbReference type="ChEBI" id="CHEBI:15378"/>
        <dbReference type="ChEBI" id="CHEBI:15901"/>
        <dbReference type="EC" id="3.5.2.2"/>
    </reaction>
</comment>
<dbReference type="GeneID" id="19982182"/>
<reference evidence="7 8" key="1">
    <citation type="submission" date="2013-03" db="EMBL/GenBank/DDBJ databases">
        <title>The Genome Sequence of Cladophialophora carrionii CBS 160.54.</title>
        <authorList>
            <consortium name="The Broad Institute Genomics Platform"/>
            <person name="Cuomo C."/>
            <person name="de Hoog S."/>
            <person name="Gorbushina A."/>
            <person name="Walker B."/>
            <person name="Young S.K."/>
            <person name="Zeng Q."/>
            <person name="Gargeya S."/>
            <person name="Fitzgerald M."/>
            <person name="Haas B."/>
            <person name="Abouelleil A."/>
            <person name="Allen A.W."/>
            <person name="Alvarado L."/>
            <person name="Arachchi H.M."/>
            <person name="Berlin A.M."/>
            <person name="Chapman S.B."/>
            <person name="Gainer-Dewar J."/>
            <person name="Goldberg J."/>
            <person name="Griggs A."/>
            <person name="Gujja S."/>
            <person name="Hansen M."/>
            <person name="Howarth C."/>
            <person name="Imamovic A."/>
            <person name="Ireland A."/>
            <person name="Larimer J."/>
            <person name="McCowan C."/>
            <person name="Murphy C."/>
            <person name="Pearson M."/>
            <person name="Poon T.W."/>
            <person name="Priest M."/>
            <person name="Roberts A."/>
            <person name="Saif S."/>
            <person name="Shea T."/>
            <person name="Sisk P."/>
            <person name="Sykes S."/>
            <person name="Wortman J."/>
            <person name="Nusbaum C."/>
            <person name="Birren B."/>
        </authorList>
    </citation>
    <scope>NUCLEOTIDE SEQUENCE [LARGE SCALE GENOMIC DNA]</scope>
    <source>
        <strain evidence="7 8">CBS 160.54</strain>
    </source>
</reference>
<dbReference type="Proteomes" id="UP000030678">
    <property type="component" value="Unassembled WGS sequence"/>
</dbReference>
<dbReference type="InterPro" id="IPR006680">
    <property type="entry name" value="Amidohydro-rel"/>
</dbReference>
<gene>
    <name evidence="7" type="ORF">G647_03689</name>
</gene>
<dbReference type="SUPFAM" id="SSF51556">
    <property type="entry name" value="Metallo-dependent hydrolases"/>
    <property type="match status" value="1"/>
</dbReference>
<evidence type="ECO:0000259" key="6">
    <source>
        <dbReference type="Pfam" id="PF01979"/>
    </source>
</evidence>
<name>V9DBU8_9EURO</name>
<dbReference type="PANTHER" id="PTHR11647">
    <property type="entry name" value="HYDRANTOINASE/DIHYDROPYRIMIDINASE FAMILY MEMBER"/>
    <property type="match status" value="1"/>
</dbReference>
<dbReference type="EC" id="3.5.2.2" evidence="4"/>
<evidence type="ECO:0000256" key="1">
    <source>
        <dbReference type="ARBA" id="ARBA00001947"/>
    </source>
</evidence>
<sequence>MDLDLIIKNATIVTATEVLPPGLSIGIHGGKIVAIAISLPCTPSTRVIDAEGAYVTPGGVDSHVHLHQDNAPTGDKWLSGSRSALCGGNTTILAFATQKRTDESLFPVVRDYHARAAGQSFVDYGFHLIVSRPGPEILGGHVMTAKIDREADGNDPKDEKEGELKIMVEREGITSVKLYMTYPAYRLGDREMLDVMMRCREVGMTVMVHAENADMIDMITSRLLSSSHTQPKYHAVARPQIAETEATYRAISLSTLTATPILIVHMSSPAALSHARKAQSKQMLPIHAETCPHYMFLKSERLGATSHPFEGEDHSHAHLDGNVDGKPGEEVDEWAGARHICAPPLRHDDKDLQSVWDAVTNGTITVISSDHAPSQYHNPLGKKKPVHEYESGKTTIPPSFANTPNGLPGIETRLPLLFSAATEASVTASAARTLTLPKFVALTSTNPARMYGLAGRKGSIAPGYDADLVVWYPHSPRAGGASRDNPTITITNDMLHHSIDYTPFEGFQVTNWPRYVLLRGQVKWDRDLELAEGPGKGILGRPGDGLFLKRAKGEVLVGRTGGEPEKMRLGETKSWM</sequence>
<evidence type="ECO:0000256" key="2">
    <source>
        <dbReference type="ARBA" id="ARBA00008829"/>
    </source>
</evidence>
<dbReference type="OrthoDB" id="1924787at2759"/>
<proteinExistence type="inferred from homology"/>
<dbReference type="RefSeq" id="XP_008726256.1">
    <property type="nucleotide sequence ID" value="XM_008728034.1"/>
</dbReference>
<dbReference type="SUPFAM" id="SSF51338">
    <property type="entry name" value="Composite domain of metallo-dependent hydrolases"/>
    <property type="match status" value="1"/>
</dbReference>
<evidence type="ECO:0000256" key="5">
    <source>
        <dbReference type="SAM" id="MobiDB-lite"/>
    </source>
</evidence>
<dbReference type="VEuPathDB" id="FungiDB:G647_03689"/>
<evidence type="ECO:0000313" key="8">
    <source>
        <dbReference type="Proteomes" id="UP000030678"/>
    </source>
</evidence>
<dbReference type="HOGENOM" id="CLU_015572_2_0_1"/>
<dbReference type="Pfam" id="PF01979">
    <property type="entry name" value="Amidohydro_1"/>
    <property type="match status" value="1"/>
</dbReference>
<dbReference type="PANTHER" id="PTHR11647:SF1">
    <property type="entry name" value="COLLAPSIN RESPONSE MEDIATOR PROTEIN"/>
    <property type="match status" value="1"/>
</dbReference>
<evidence type="ECO:0000256" key="3">
    <source>
        <dbReference type="ARBA" id="ARBA00036696"/>
    </source>
</evidence>
<evidence type="ECO:0000313" key="7">
    <source>
        <dbReference type="EMBL" id="ETI24320.1"/>
    </source>
</evidence>
<organism evidence="7 8">
    <name type="scientific">Cladophialophora carrionii CBS 160.54</name>
    <dbReference type="NCBI Taxonomy" id="1279043"/>
    <lineage>
        <taxon>Eukaryota</taxon>
        <taxon>Fungi</taxon>
        <taxon>Dikarya</taxon>
        <taxon>Ascomycota</taxon>
        <taxon>Pezizomycotina</taxon>
        <taxon>Eurotiomycetes</taxon>
        <taxon>Chaetothyriomycetidae</taxon>
        <taxon>Chaetothyriales</taxon>
        <taxon>Herpotrichiellaceae</taxon>
        <taxon>Cladophialophora</taxon>
    </lineage>
</organism>
<dbReference type="GO" id="GO:0004157">
    <property type="term" value="F:dihydropyrimidinase activity"/>
    <property type="evidence" value="ECO:0007669"/>
    <property type="project" value="UniProtKB-EC"/>
</dbReference>
<dbReference type="Gene3D" id="3.20.20.140">
    <property type="entry name" value="Metal-dependent hydrolases"/>
    <property type="match status" value="1"/>
</dbReference>
<comment type="cofactor">
    <cofactor evidence="1">
        <name>Zn(2+)</name>
        <dbReference type="ChEBI" id="CHEBI:29105"/>
    </cofactor>
</comment>
<dbReference type="InterPro" id="IPR032466">
    <property type="entry name" value="Metal_Hydrolase"/>
</dbReference>
<protein>
    <recommendedName>
        <fullName evidence="4">dihydropyrimidinase</fullName>
        <ecNumber evidence="4">3.5.2.2</ecNumber>
    </recommendedName>
</protein>
<feature type="compositionally biased region" description="Polar residues" evidence="5">
    <location>
        <begin position="392"/>
        <end position="404"/>
    </location>
</feature>
<feature type="domain" description="Amidohydrolase-related" evidence="6">
    <location>
        <begin position="54"/>
        <end position="522"/>
    </location>
</feature>
<dbReference type="InterPro" id="IPR050378">
    <property type="entry name" value="Metallo-dep_Hydrolases_sf"/>
</dbReference>
<dbReference type="InterPro" id="IPR011059">
    <property type="entry name" value="Metal-dep_hydrolase_composite"/>
</dbReference>
<dbReference type="AlphaFoldDB" id="V9DBU8"/>
<comment type="similarity">
    <text evidence="2">Belongs to the metallo-dependent hydrolases superfamily. Hydantoinase/dihydropyrimidinase family.</text>
</comment>